<dbReference type="Proteomes" id="UP001629059">
    <property type="component" value="Unassembled WGS sequence"/>
</dbReference>
<comment type="caution">
    <text evidence="2">The sequence shown here is derived from an EMBL/GenBank/DDBJ whole genome shotgun (WGS) entry which is preliminary data.</text>
</comment>
<evidence type="ECO:0000313" key="3">
    <source>
        <dbReference type="Proteomes" id="UP001629059"/>
    </source>
</evidence>
<keyword evidence="3" id="KW-1185">Reference proteome</keyword>
<accession>A0ABW8Y7V7</accession>
<dbReference type="RefSeq" id="WP_408073235.1">
    <property type="nucleotide sequence ID" value="NZ_JBELQB010000001.1"/>
</dbReference>
<reference evidence="2 3" key="1">
    <citation type="submission" date="2024-06" db="EMBL/GenBank/DDBJ databases">
        <authorList>
            <person name="Kaempfer P."/>
            <person name="Viver T."/>
        </authorList>
    </citation>
    <scope>NUCLEOTIDE SEQUENCE [LARGE SCALE GENOMIC DNA]</scope>
    <source>
        <strain evidence="2 3">ST-75</strain>
    </source>
</reference>
<feature type="chain" id="PRO_5046874896" evidence="1">
    <location>
        <begin position="23"/>
        <end position="306"/>
    </location>
</feature>
<proteinExistence type="predicted"/>
<dbReference type="NCBIfam" id="TIGR03519">
    <property type="entry name" value="T9SS_PorP_fam"/>
    <property type="match status" value="1"/>
</dbReference>
<dbReference type="Pfam" id="PF11751">
    <property type="entry name" value="PorP_SprF"/>
    <property type="match status" value="1"/>
</dbReference>
<evidence type="ECO:0000256" key="1">
    <source>
        <dbReference type="SAM" id="SignalP"/>
    </source>
</evidence>
<organism evidence="2 3">
    <name type="scientific">Flavobacterium rhizophilum</name>
    <dbReference type="NCBI Taxonomy" id="3163296"/>
    <lineage>
        <taxon>Bacteria</taxon>
        <taxon>Pseudomonadati</taxon>
        <taxon>Bacteroidota</taxon>
        <taxon>Flavobacteriia</taxon>
        <taxon>Flavobacteriales</taxon>
        <taxon>Flavobacteriaceae</taxon>
        <taxon>Flavobacterium</taxon>
    </lineage>
</organism>
<evidence type="ECO:0000313" key="2">
    <source>
        <dbReference type="EMBL" id="MFL9836214.1"/>
    </source>
</evidence>
<protein>
    <submittedName>
        <fullName evidence="2">Type IX secretion system membrane protein PorP/SprF</fullName>
    </submittedName>
</protein>
<keyword evidence="1" id="KW-0732">Signal</keyword>
<name>A0ABW8Y7V7_9FLAO</name>
<gene>
    <name evidence="2" type="ORF">ABS768_01815</name>
</gene>
<feature type="signal peptide" evidence="1">
    <location>
        <begin position="1"/>
        <end position="22"/>
    </location>
</feature>
<dbReference type="EMBL" id="JBELQB010000001">
    <property type="protein sequence ID" value="MFL9836214.1"/>
    <property type="molecule type" value="Genomic_DNA"/>
</dbReference>
<sequence>MIYKIRQILILFILFIAAQAFGQQDPQYTQYMYNTLSVNPAYAGSLGHFNVTGIYRSQWVGIDGAPVTQTLSMDSPVGKNVGLGLSFLNESIGPSEEQWLNANFSYTIQTSETMRLSFGVNGGGRILNIDWTKGTRQSDNDVQYQANVVNRFLPSIGAGVYFHGDKSYLGLSVPNFLVDERYDGVKEGLADERIHFYLIGGLVFDLSPNTRFKPAFLLKYVSGAPVVADLSANFMFYDRFRIGASYRTGDSVSGLVGFQLTRSLLIGYAYDYTTTELRDFTSGSHEIMIRFELKSREEGLKSPRFF</sequence>
<dbReference type="InterPro" id="IPR019861">
    <property type="entry name" value="PorP/SprF_Bacteroidetes"/>
</dbReference>